<reference evidence="3 4" key="1">
    <citation type="journal article" date="2021" name="Hortic Res">
        <title>The domestication of Cucurbita argyrosperma as revealed by the genome of its wild relative.</title>
        <authorList>
            <person name="Barrera-Redondo J."/>
            <person name="Sanchez-de la Vega G."/>
            <person name="Aguirre-Liguori J.A."/>
            <person name="Castellanos-Morales G."/>
            <person name="Gutierrez-Guerrero Y.T."/>
            <person name="Aguirre-Dugua X."/>
            <person name="Aguirre-Planter E."/>
            <person name="Tenaillon M.I."/>
            <person name="Lira-Saade R."/>
            <person name="Eguiarte L.E."/>
        </authorList>
    </citation>
    <scope>NUCLEOTIDE SEQUENCE [LARGE SCALE GENOMIC DNA]</scope>
    <source>
        <strain evidence="3">JBR-2021</strain>
    </source>
</reference>
<proteinExistence type="predicted"/>
<dbReference type="InterPro" id="IPR012417">
    <property type="entry name" value="CaM-bd_dom_pln"/>
</dbReference>
<gene>
    <name evidence="3" type="ORF">SDJN03_20354</name>
</gene>
<accession>A0AAV6MRH9</accession>
<feature type="compositionally biased region" description="Basic residues" evidence="1">
    <location>
        <begin position="510"/>
        <end position="519"/>
    </location>
</feature>
<evidence type="ECO:0000259" key="2">
    <source>
        <dbReference type="SMART" id="SM01054"/>
    </source>
</evidence>
<dbReference type="Proteomes" id="UP000685013">
    <property type="component" value="Chromosome 13"/>
</dbReference>
<dbReference type="AlphaFoldDB" id="A0AAV6MRH9"/>
<feature type="domain" description="Calmodulin-binding" evidence="2">
    <location>
        <begin position="819"/>
        <end position="959"/>
    </location>
</feature>
<evidence type="ECO:0000313" key="3">
    <source>
        <dbReference type="EMBL" id="KAG6584422.1"/>
    </source>
</evidence>
<organism evidence="3 4">
    <name type="scientific">Cucurbita argyrosperma subsp. sororia</name>
    <dbReference type="NCBI Taxonomy" id="37648"/>
    <lineage>
        <taxon>Eukaryota</taxon>
        <taxon>Viridiplantae</taxon>
        <taxon>Streptophyta</taxon>
        <taxon>Embryophyta</taxon>
        <taxon>Tracheophyta</taxon>
        <taxon>Spermatophyta</taxon>
        <taxon>Magnoliopsida</taxon>
        <taxon>eudicotyledons</taxon>
        <taxon>Gunneridae</taxon>
        <taxon>Pentapetalae</taxon>
        <taxon>rosids</taxon>
        <taxon>fabids</taxon>
        <taxon>Cucurbitales</taxon>
        <taxon>Cucurbitaceae</taxon>
        <taxon>Cucurbiteae</taxon>
        <taxon>Cucurbita</taxon>
    </lineage>
</organism>
<feature type="region of interest" description="Disordered" evidence="1">
    <location>
        <begin position="216"/>
        <end position="268"/>
    </location>
</feature>
<dbReference type="EMBL" id="JAGKQH010000013">
    <property type="protein sequence ID" value="KAG6584422.1"/>
    <property type="molecule type" value="Genomic_DNA"/>
</dbReference>
<feature type="non-terminal residue" evidence="3">
    <location>
        <position position="1"/>
    </location>
</feature>
<feature type="compositionally biased region" description="Basic residues" evidence="1">
    <location>
        <begin position="302"/>
        <end position="311"/>
    </location>
</feature>
<feature type="compositionally biased region" description="Basic residues" evidence="1">
    <location>
        <begin position="446"/>
        <end position="456"/>
    </location>
</feature>
<comment type="caution">
    <text evidence="3">The sequence shown here is derived from an EMBL/GenBank/DDBJ whole genome shotgun (WGS) entry which is preliminary data.</text>
</comment>
<feature type="compositionally biased region" description="Basic and acidic residues" evidence="1">
    <location>
        <begin position="235"/>
        <end position="246"/>
    </location>
</feature>
<feature type="region of interest" description="Disordered" evidence="1">
    <location>
        <begin position="300"/>
        <end position="456"/>
    </location>
</feature>
<dbReference type="GO" id="GO:0005516">
    <property type="term" value="F:calmodulin binding"/>
    <property type="evidence" value="ECO:0007669"/>
    <property type="project" value="InterPro"/>
</dbReference>
<feature type="compositionally biased region" description="Polar residues" evidence="1">
    <location>
        <begin position="408"/>
        <end position="425"/>
    </location>
</feature>
<dbReference type="PANTHER" id="PTHR33349:SF41">
    <property type="entry name" value="EMB|CAB62594.1"/>
    <property type="match status" value="1"/>
</dbReference>
<protein>
    <recommendedName>
        <fullName evidence="2">Calmodulin-binding domain-containing protein</fullName>
    </recommendedName>
</protein>
<feature type="compositionally biased region" description="Polar residues" evidence="1">
    <location>
        <begin position="522"/>
        <end position="550"/>
    </location>
</feature>
<dbReference type="SMART" id="SM01054">
    <property type="entry name" value="CaM_binding"/>
    <property type="match status" value="1"/>
</dbReference>
<evidence type="ECO:0000313" key="4">
    <source>
        <dbReference type="Proteomes" id="UP000685013"/>
    </source>
</evidence>
<feature type="region of interest" description="Disordered" evidence="1">
    <location>
        <begin position="1"/>
        <end position="28"/>
    </location>
</feature>
<feature type="compositionally biased region" description="Polar residues" evidence="1">
    <location>
        <begin position="216"/>
        <end position="230"/>
    </location>
</feature>
<dbReference type="PANTHER" id="PTHR33349">
    <property type="entry name" value="EMB|CAB62594.1"/>
    <property type="match status" value="1"/>
</dbReference>
<feature type="compositionally biased region" description="Basic and acidic residues" evidence="1">
    <location>
        <begin position="776"/>
        <end position="800"/>
    </location>
</feature>
<sequence>MAEQNNDIPLAMEEVSGDEARQDESFDIPVIEVAETSKPDDITEESIDIPVIAVAETSEPEDITEKGIDIIDIPATMEVNEPESCNVEVIVHINTPKMKPKILSRYLLPHTGSCHDFCKYGAKQDLEGKPARSILRKAKSMGGGGRDLRRIMVLLAKQNTISPKSSPDYNAINITDVKEDIISFPEIVTPSPKRPLPSIKEVQAASVHYRRTKLNLSRSKASSFARQVSSRTKRNKELQKDKKQDGDGSSSSCTNSTSRCQERNISAEEDMKDLVPRVLFRVPRNRVKRVTIADKKITGRCGLKRPKHPRKYKPDPFNNEDVEEKTLYMIEPSTKNETEELAQNSVQTAESRSQSSSATDNSLKHEQESDGSSVLPPLSVKKNMRHARNRTSPKILSTKNETEELTQKCIQTAESRPQSSSATDNSLKHEQESDGSPIVPPLSVKKNVRRARKRTSTKILSTKNEIEELTQNSVQTAESRLQYSSATDNSLKHEQESDGAPIVSPLSVKKNVRRSRSRTSPKILSTKNETEELAQNSVQTAESRPQSSFATDNRLKHQLESGGAPIVSPWSVKKNVRRVRNRTSPKILSTKNETEELTLNRVQTAVFRPQSSFATYNSLKHQQESDRARIVPPLSVKKNVRRARNRTTPKSLSTFPSVSKEFKGISKSLSTFPSVSKEFKGISKSLSTSPLVSKEFKGISKSLSTSPLVSKEFKGISKSLSTSPLVPKEFRGISKSLSTSPSVSKEFKGIRHKRFGMAHMTETRSAPSSPFSSRYPSERVHVEHRGSTSGNDMKKSENSKVELKLKTRRMALSDSGDSQSRKLKFRKGRMLELQTETSTPRRLKFRRVRLLGEIQSPKVDLRNRNMKGKEANQNGIEVKEDEKEFKRKKIFRRKETIEGKFISSRLKSERVVLRHQDSRGKKETLNLLNNVIEETASKLAQTRNSKVKALVGAFETVISLQDTRTPAAGVA</sequence>
<feature type="compositionally biased region" description="Polar residues" evidence="1">
    <location>
        <begin position="470"/>
        <end position="489"/>
    </location>
</feature>
<keyword evidence="4" id="KW-1185">Reference proteome</keyword>
<feature type="region of interest" description="Disordered" evidence="1">
    <location>
        <begin position="760"/>
        <end position="800"/>
    </location>
</feature>
<feature type="compositionally biased region" description="Polar residues" evidence="1">
    <location>
        <begin position="763"/>
        <end position="775"/>
    </location>
</feature>
<feature type="compositionally biased region" description="Low complexity" evidence="1">
    <location>
        <begin position="247"/>
        <end position="258"/>
    </location>
</feature>
<feature type="compositionally biased region" description="Basic residues" evidence="1">
    <location>
        <begin position="382"/>
        <end position="391"/>
    </location>
</feature>
<feature type="compositionally biased region" description="Polar residues" evidence="1">
    <location>
        <begin position="341"/>
        <end position="361"/>
    </location>
</feature>
<dbReference type="Pfam" id="PF07839">
    <property type="entry name" value="CaM_binding"/>
    <property type="match status" value="1"/>
</dbReference>
<evidence type="ECO:0000256" key="1">
    <source>
        <dbReference type="SAM" id="MobiDB-lite"/>
    </source>
</evidence>
<name>A0AAV6MRH9_9ROSI</name>
<feature type="region of interest" description="Disordered" evidence="1">
    <location>
        <begin position="470"/>
        <end position="550"/>
    </location>
</feature>